<dbReference type="Gene3D" id="1.10.510.10">
    <property type="entry name" value="Transferase(Phosphotransferase) domain 1"/>
    <property type="match status" value="1"/>
</dbReference>
<dbReference type="AlphaFoldDB" id="A0AAD5DSZ4"/>
<accession>A0AAD5DSZ4</accession>
<dbReference type="InterPro" id="IPR008271">
    <property type="entry name" value="Ser/Thr_kinase_AS"/>
</dbReference>
<name>A0AAD5DSZ4_9CHLO</name>
<feature type="compositionally biased region" description="Polar residues" evidence="1">
    <location>
        <begin position="330"/>
        <end position="361"/>
    </location>
</feature>
<sequence>MQLPASMLLCIPHPQDGLMLVYLEEGELKSESGAPVTPGQPNGTYISMPNVLLTGSVPEGLASPPGEMEEWQCAAACRAANGCNVFYWCPDAAGCTVSALNSSSADQLPHRHCSLRQQPGALPESAQPPKASKKGAGVSVTSGQLLAEAPTEDLPGYNLTLAVGWYNMYDYFCTGSINKAVCMIKGSMQDAAKQCNADGAKCMGIKWFPLGRDYLGPGVYMLKGIPDSPTPQNLPGVPIDISLANWNGDVQYYAKIMTEAELAEATAAMTWLQEPSSDGLSAGAIAGIAVGAAAAAILAVAAAVFVVRRRRRRPVLDAEAAMRAIKNGEQPGSLSSSDVTSMRTGGASSNPKASSSTAMGSLLTSNDSRASTEQLALDLGKEWLIKFVVDKDGSPAKLGAGAQGVVYKALLNNCEPVAVKVVPLAGVEASAATFMHEARMLHGLRHRCVVQLAGVALHGDKALLIMEFMEGRDLFSALNLRDKSGERVFSWYKRGKRVALDVASALAFLHARKVMHFDVKAGNVMLTRDFTAKLGDVGLSKAMTHTFASKQGGVGTFAWCAPEVLQGKPCTYSADIYSYGVLLYEIVTGEVPLRGRLAVPRAPEQCPQAVVDLMLRCMSEDAAQRPTANQLVEELATLTGQKLAGGNGLVSGEDGLDRTISGHAGSIWDGQPASPMSPVHATRLAGVDAGPPRTMPPSPFA</sequence>
<organism evidence="4 5">
    <name type="scientific">Chlorella ohadii</name>
    <dbReference type="NCBI Taxonomy" id="2649997"/>
    <lineage>
        <taxon>Eukaryota</taxon>
        <taxon>Viridiplantae</taxon>
        <taxon>Chlorophyta</taxon>
        <taxon>core chlorophytes</taxon>
        <taxon>Trebouxiophyceae</taxon>
        <taxon>Chlorellales</taxon>
        <taxon>Chlorellaceae</taxon>
        <taxon>Chlorella clade</taxon>
        <taxon>Chlorella</taxon>
    </lineage>
</organism>
<dbReference type="InterPro" id="IPR001245">
    <property type="entry name" value="Ser-Thr/Tyr_kinase_cat_dom"/>
</dbReference>
<evidence type="ECO:0000313" key="5">
    <source>
        <dbReference type="Proteomes" id="UP001205105"/>
    </source>
</evidence>
<dbReference type="InterPro" id="IPR011009">
    <property type="entry name" value="Kinase-like_dom_sf"/>
</dbReference>
<feature type="transmembrane region" description="Helical" evidence="2">
    <location>
        <begin position="282"/>
        <end position="307"/>
    </location>
</feature>
<keyword evidence="5" id="KW-1185">Reference proteome</keyword>
<comment type="caution">
    <text evidence="4">The sequence shown here is derived from an EMBL/GenBank/DDBJ whole genome shotgun (WGS) entry which is preliminary data.</text>
</comment>
<dbReference type="PROSITE" id="PS00108">
    <property type="entry name" value="PROTEIN_KINASE_ST"/>
    <property type="match status" value="1"/>
</dbReference>
<feature type="region of interest" description="Disordered" evidence="1">
    <location>
        <begin position="327"/>
        <end position="361"/>
    </location>
</feature>
<dbReference type="PANTHER" id="PTHR44329">
    <property type="entry name" value="SERINE/THREONINE-PROTEIN KINASE TNNI3K-RELATED"/>
    <property type="match status" value="1"/>
</dbReference>
<dbReference type="GO" id="GO:0005524">
    <property type="term" value="F:ATP binding"/>
    <property type="evidence" value="ECO:0007669"/>
    <property type="project" value="InterPro"/>
</dbReference>
<evidence type="ECO:0000259" key="3">
    <source>
        <dbReference type="PROSITE" id="PS50011"/>
    </source>
</evidence>
<keyword evidence="2" id="KW-0812">Transmembrane</keyword>
<dbReference type="PROSITE" id="PS50011">
    <property type="entry name" value="PROTEIN_KINASE_DOM"/>
    <property type="match status" value="1"/>
</dbReference>
<evidence type="ECO:0000256" key="1">
    <source>
        <dbReference type="SAM" id="MobiDB-lite"/>
    </source>
</evidence>
<dbReference type="GO" id="GO:0004674">
    <property type="term" value="F:protein serine/threonine kinase activity"/>
    <property type="evidence" value="ECO:0007669"/>
    <property type="project" value="TreeGrafter"/>
</dbReference>
<dbReference type="InterPro" id="IPR051681">
    <property type="entry name" value="Ser/Thr_Kinases-Pseudokinases"/>
</dbReference>
<evidence type="ECO:0000313" key="4">
    <source>
        <dbReference type="EMBL" id="KAI7841928.1"/>
    </source>
</evidence>
<reference evidence="4" key="1">
    <citation type="submission" date="2020-11" db="EMBL/GenBank/DDBJ databases">
        <title>Chlorella ohadii genome sequencing and assembly.</title>
        <authorList>
            <person name="Murik O."/>
            <person name="Treves H."/>
            <person name="Kedem I."/>
            <person name="Shotland Y."/>
            <person name="Kaplan A."/>
        </authorList>
    </citation>
    <scope>NUCLEOTIDE SEQUENCE</scope>
    <source>
        <strain evidence="4">1</strain>
    </source>
</reference>
<dbReference type="SUPFAM" id="SSF56112">
    <property type="entry name" value="Protein kinase-like (PK-like)"/>
    <property type="match status" value="1"/>
</dbReference>
<gene>
    <name evidence="4" type="ORF">COHA_004456</name>
</gene>
<protein>
    <recommendedName>
        <fullName evidence="3">Protein kinase domain-containing protein</fullName>
    </recommendedName>
</protein>
<dbReference type="Pfam" id="PF07714">
    <property type="entry name" value="PK_Tyr_Ser-Thr"/>
    <property type="match status" value="1"/>
</dbReference>
<keyword evidence="2" id="KW-0472">Membrane</keyword>
<proteinExistence type="predicted"/>
<dbReference type="EMBL" id="JADXDR010000058">
    <property type="protein sequence ID" value="KAI7841928.1"/>
    <property type="molecule type" value="Genomic_DNA"/>
</dbReference>
<dbReference type="InterPro" id="IPR000719">
    <property type="entry name" value="Prot_kinase_dom"/>
</dbReference>
<keyword evidence="2" id="KW-1133">Transmembrane helix</keyword>
<feature type="region of interest" description="Disordered" evidence="1">
    <location>
        <begin position="118"/>
        <end position="137"/>
    </location>
</feature>
<evidence type="ECO:0000256" key="2">
    <source>
        <dbReference type="SAM" id="Phobius"/>
    </source>
</evidence>
<feature type="domain" description="Protein kinase" evidence="3">
    <location>
        <begin position="392"/>
        <end position="638"/>
    </location>
</feature>
<dbReference type="SMART" id="SM00220">
    <property type="entry name" value="S_TKc"/>
    <property type="match status" value="1"/>
</dbReference>
<dbReference type="Proteomes" id="UP001205105">
    <property type="component" value="Unassembled WGS sequence"/>
</dbReference>